<evidence type="ECO:0000313" key="7">
    <source>
        <dbReference type="EMBL" id="MFC6960447.1"/>
    </source>
</evidence>
<dbReference type="PROSITE" id="PS01036">
    <property type="entry name" value="HSP70_3"/>
    <property type="match status" value="1"/>
</dbReference>
<accession>A0ABW2DDH1</accession>
<name>A0ABW2DDH1_9ACTN</name>
<evidence type="ECO:0000256" key="6">
    <source>
        <dbReference type="SAM" id="MobiDB-lite"/>
    </source>
</evidence>
<dbReference type="SUPFAM" id="SSF53067">
    <property type="entry name" value="Actin-like ATPase domain"/>
    <property type="match status" value="2"/>
</dbReference>
<dbReference type="PRINTS" id="PR00301">
    <property type="entry name" value="HEATSHOCK70"/>
</dbReference>
<feature type="compositionally biased region" description="Pro residues" evidence="6">
    <location>
        <begin position="400"/>
        <end position="411"/>
    </location>
</feature>
<keyword evidence="3" id="KW-0067">ATP-binding</keyword>
<evidence type="ECO:0000313" key="8">
    <source>
        <dbReference type="Proteomes" id="UP001596470"/>
    </source>
</evidence>
<sequence>MNAPVWLAVDLGTTHTVAVIGRGGAEPRSLLFDGSPLLASGVFLDAAGELHTGRDAQRLAAADPGRFEPHPKRRIDDGTVLLGDREIPVEELLATGLRRVADEAAASGMKPTDTVLTCPADWGPVRRATLEAAAALAGLGEVRLLPEPIAAATYCAEVLGQEIPVGGTVAIFDFGGGTFDVAVVRRDDQGLRTLAFGGLDDLGGLDVDMALAAHLGRVIAGRDPELWQRLSEPETTADLRDRLAFWGEVRAAKEMLSRTSTAPVALPGHNPMGLHLTRDELTSLADPLVARAVDETRRTVERAGVAPAQLTAVLLVGGSSRMPLVATRLHSRLGVAPSVPEQPELPVAFGAFKHALAEPTSPAPSPPVTPVGYAPYPVGSPPQYSPQGGLPPHGPGFAPSQPPPSQTPPAGSPQAAPSGPSQPPPTGQFQTPHHIPFRPNVHTGPLPTGLKPSKRWVAMSVASSVLTVIVVLIVIAANNSNLGGVFEDFSGGDLLDGIGDLGGDGATDGTGLDLVYEHTLAGTGAASVAAADGVAVIAEVNGGMTKVDAFDAAGTSLWTNEYELEPTELHLFTVGGVLVIDAVASATDEGQNMRAAVSLDSGEFLWKRPWTDRNDVAFYGTDAIVEQRTGFDDNAVVRIDLTTGEEVWKKQGPEDLFIIDEYRIRAETVWDDGEEHPGTVPPNSYSLYDNLAATDRLVDLAPYEGTATVRSAADGGSLASGDLPLDSEMWTVFDGLAIGQLSDEASPGRAALAGYSLDDLGQAWQHDFDAGYGITAVKSCGEHLVCAAVENSTAEQYQTVAVSTETGDLVWELNSIDWAVDESWYSTPAAVLHGDQVFDTLDDVRTVDFAGQILQGGEGEEPYMSVLAVRDGLAVVDQVSSGMSTTWQVFVLDPATGDRTPVQDTGADLPEHVSVAGGLVAVHTGDGRAQILAASGLG</sequence>
<reference evidence="8" key="1">
    <citation type="journal article" date="2019" name="Int. J. Syst. Evol. Microbiol.">
        <title>The Global Catalogue of Microorganisms (GCM) 10K type strain sequencing project: providing services to taxonomists for standard genome sequencing and annotation.</title>
        <authorList>
            <consortium name="The Broad Institute Genomics Platform"/>
            <consortium name="The Broad Institute Genome Sequencing Center for Infectious Disease"/>
            <person name="Wu L."/>
            <person name="Ma J."/>
        </authorList>
    </citation>
    <scope>NUCLEOTIDE SEQUENCE [LARGE SCALE GENOMIC DNA]</scope>
    <source>
        <strain evidence="8">KACC 12634</strain>
    </source>
</reference>
<organism evidence="7 8">
    <name type="scientific">Glycomyces mayteni</name>
    <dbReference type="NCBI Taxonomy" id="543887"/>
    <lineage>
        <taxon>Bacteria</taxon>
        <taxon>Bacillati</taxon>
        <taxon>Actinomycetota</taxon>
        <taxon>Actinomycetes</taxon>
        <taxon>Glycomycetales</taxon>
        <taxon>Glycomycetaceae</taxon>
        <taxon>Glycomyces</taxon>
    </lineage>
</organism>
<protein>
    <submittedName>
        <fullName evidence="7">Hsp70 family protein</fullName>
    </submittedName>
</protein>
<gene>
    <name evidence="7" type="ORF">ACFQS3_24940</name>
</gene>
<dbReference type="Gene3D" id="3.30.420.40">
    <property type="match status" value="2"/>
</dbReference>
<evidence type="ECO:0000256" key="3">
    <source>
        <dbReference type="ARBA" id="ARBA00022840"/>
    </source>
</evidence>
<evidence type="ECO:0000256" key="2">
    <source>
        <dbReference type="ARBA" id="ARBA00022741"/>
    </source>
</evidence>
<dbReference type="Proteomes" id="UP001596470">
    <property type="component" value="Unassembled WGS sequence"/>
</dbReference>
<dbReference type="RefSeq" id="WP_382356892.1">
    <property type="nucleotide sequence ID" value="NZ_JBHMBP010000006.1"/>
</dbReference>
<dbReference type="InterPro" id="IPR015943">
    <property type="entry name" value="WD40/YVTN_repeat-like_dom_sf"/>
</dbReference>
<dbReference type="SUPFAM" id="SSF50998">
    <property type="entry name" value="Quinoprotein alcohol dehydrogenase-like"/>
    <property type="match status" value="1"/>
</dbReference>
<comment type="similarity">
    <text evidence="1">Belongs to the heat shock protein 70 family.</text>
</comment>
<dbReference type="Gene3D" id="3.90.640.10">
    <property type="entry name" value="Actin, Chain A, domain 4"/>
    <property type="match status" value="1"/>
</dbReference>
<proteinExistence type="inferred from homology"/>
<dbReference type="InterPro" id="IPR011047">
    <property type="entry name" value="Quinoprotein_ADH-like_sf"/>
</dbReference>
<dbReference type="PANTHER" id="PTHR42749">
    <property type="entry name" value="CELL SHAPE-DETERMINING PROTEIN MREB"/>
    <property type="match status" value="1"/>
</dbReference>
<comment type="caution">
    <text evidence="7">The sequence shown here is derived from an EMBL/GenBank/DDBJ whole genome shotgun (WGS) entry which is preliminary data.</text>
</comment>
<dbReference type="PANTHER" id="PTHR42749:SF1">
    <property type="entry name" value="CELL SHAPE-DETERMINING PROTEIN MREB"/>
    <property type="match status" value="1"/>
</dbReference>
<dbReference type="InterPro" id="IPR013126">
    <property type="entry name" value="Hsp_70_fam"/>
</dbReference>
<keyword evidence="8" id="KW-1185">Reference proteome</keyword>
<dbReference type="Gene3D" id="2.130.10.10">
    <property type="entry name" value="YVTN repeat-like/Quinoprotein amine dehydrogenase"/>
    <property type="match status" value="1"/>
</dbReference>
<keyword evidence="2" id="KW-0547">Nucleotide-binding</keyword>
<keyword evidence="4" id="KW-0346">Stress response</keyword>
<keyword evidence="5" id="KW-0143">Chaperone</keyword>
<dbReference type="InterPro" id="IPR043129">
    <property type="entry name" value="ATPase_NBD"/>
</dbReference>
<dbReference type="Pfam" id="PF00012">
    <property type="entry name" value="HSP70"/>
    <property type="match status" value="1"/>
</dbReference>
<dbReference type="EMBL" id="JBHSYS010000006">
    <property type="protein sequence ID" value="MFC6960447.1"/>
    <property type="molecule type" value="Genomic_DNA"/>
</dbReference>
<evidence type="ECO:0000256" key="1">
    <source>
        <dbReference type="ARBA" id="ARBA00007381"/>
    </source>
</evidence>
<dbReference type="InterPro" id="IPR018181">
    <property type="entry name" value="Heat_shock_70_CS"/>
</dbReference>
<feature type="region of interest" description="Disordered" evidence="6">
    <location>
        <begin position="379"/>
        <end position="447"/>
    </location>
</feature>
<evidence type="ECO:0000256" key="5">
    <source>
        <dbReference type="ARBA" id="ARBA00023186"/>
    </source>
</evidence>
<evidence type="ECO:0000256" key="4">
    <source>
        <dbReference type="ARBA" id="ARBA00023016"/>
    </source>
</evidence>